<dbReference type="AlphaFoldDB" id="A0A6B3R278"/>
<dbReference type="EMBL" id="JAAIKD010000006">
    <property type="protein sequence ID" value="NEV94766.1"/>
    <property type="molecule type" value="Genomic_DNA"/>
</dbReference>
<evidence type="ECO:0000313" key="3">
    <source>
        <dbReference type="EMBL" id="NEV94766.1"/>
    </source>
</evidence>
<dbReference type="InterPro" id="IPR011006">
    <property type="entry name" value="CheY-like_superfamily"/>
</dbReference>
<dbReference type="Gene3D" id="3.40.50.2300">
    <property type="match status" value="1"/>
</dbReference>
<dbReference type="Proteomes" id="UP000478505">
    <property type="component" value="Unassembled WGS sequence"/>
</dbReference>
<name>A0A6B3R278_9FLAO</name>
<sequence length="129" mass="14916">MAIYNKLFIVDDDELFVVIAKHLLQELDFAEIVMEFPDGEDAFEFFNENDPSQYPDIIILDINMKRMDGWEFLNAIRPLNIPKDIKIYITSSSIDPADLEKAKADPYVDSFISKPLSAEKLKEIARDKK</sequence>
<accession>A0A6B3R278</accession>
<organism evidence="3 4">
    <name type="scientific">Psychroflexus aurantiacus</name>
    <dbReference type="NCBI Taxonomy" id="2709310"/>
    <lineage>
        <taxon>Bacteria</taxon>
        <taxon>Pseudomonadati</taxon>
        <taxon>Bacteroidota</taxon>
        <taxon>Flavobacteriia</taxon>
        <taxon>Flavobacteriales</taxon>
        <taxon>Flavobacteriaceae</taxon>
        <taxon>Psychroflexus</taxon>
    </lineage>
</organism>
<comment type="caution">
    <text evidence="3">The sequence shown here is derived from an EMBL/GenBank/DDBJ whole genome shotgun (WGS) entry which is preliminary data.</text>
</comment>
<dbReference type="SUPFAM" id="SSF52172">
    <property type="entry name" value="CheY-like"/>
    <property type="match status" value="1"/>
</dbReference>
<dbReference type="GO" id="GO:0000160">
    <property type="term" value="P:phosphorelay signal transduction system"/>
    <property type="evidence" value="ECO:0007669"/>
    <property type="project" value="InterPro"/>
</dbReference>
<protein>
    <submittedName>
        <fullName evidence="3">Response regulator</fullName>
    </submittedName>
</protein>
<evidence type="ECO:0000313" key="4">
    <source>
        <dbReference type="Proteomes" id="UP000478505"/>
    </source>
</evidence>
<dbReference type="InterPro" id="IPR001789">
    <property type="entry name" value="Sig_transdc_resp-reg_receiver"/>
</dbReference>
<reference evidence="3 4" key="1">
    <citation type="submission" date="2020-02" db="EMBL/GenBank/DDBJ databases">
        <title>Flavobacteriaceae Psychroflexus bacterium YR1-1, complete genome.</title>
        <authorList>
            <person name="Li Y."/>
            <person name="Wu S."/>
        </authorList>
    </citation>
    <scope>NUCLEOTIDE SEQUENCE [LARGE SCALE GENOMIC DNA]</scope>
    <source>
        <strain evidence="3 4">YR1-1</strain>
    </source>
</reference>
<proteinExistence type="predicted"/>
<feature type="domain" description="Response regulatory" evidence="2">
    <location>
        <begin position="6"/>
        <end position="129"/>
    </location>
</feature>
<dbReference type="PANTHER" id="PTHR43228">
    <property type="entry name" value="TWO-COMPONENT RESPONSE REGULATOR"/>
    <property type="match status" value="1"/>
</dbReference>
<evidence type="ECO:0000256" key="1">
    <source>
        <dbReference type="PROSITE-ProRule" id="PRU00169"/>
    </source>
</evidence>
<dbReference type="PANTHER" id="PTHR43228:SF1">
    <property type="entry name" value="TWO-COMPONENT RESPONSE REGULATOR ARR22"/>
    <property type="match status" value="1"/>
</dbReference>
<feature type="modified residue" description="4-aspartylphosphate" evidence="1">
    <location>
        <position position="61"/>
    </location>
</feature>
<evidence type="ECO:0000259" key="2">
    <source>
        <dbReference type="PROSITE" id="PS50110"/>
    </source>
</evidence>
<dbReference type="SMART" id="SM00448">
    <property type="entry name" value="REC"/>
    <property type="match status" value="1"/>
</dbReference>
<gene>
    <name evidence="3" type="ORF">G3567_11485</name>
</gene>
<keyword evidence="1" id="KW-0597">Phosphoprotein</keyword>
<dbReference type="InterPro" id="IPR052048">
    <property type="entry name" value="ST_Response_Regulator"/>
</dbReference>
<dbReference type="Pfam" id="PF00072">
    <property type="entry name" value="Response_reg"/>
    <property type="match status" value="1"/>
</dbReference>
<keyword evidence="4" id="KW-1185">Reference proteome</keyword>
<dbReference type="PROSITE" id="PS50110">
    <property type="entry name" value="RESPONSE_REGULATORY"/>
    <property type="match status" value="1"/>
</dbReference>
<dbReference type="RefSeq" id="WP_164005473.1">
    <property type="nucleotide sequence ID" value="NZ_JAAIKD010000006.1"/>
</dbReference>